<evidence type="ECO:0000256" key="1">
    <source>
        <dbReference type="SAM" id="MobiDB-lite"/>
    </source>
</evidence>
<sequence>MPVTRSTTAKCGATLEEIVGTRCPIQKHFHTQYNRVNNWRKALYDRYIEKCLPCGITATWRDNDKHHKTSKLITITIFYTTHLIRAQGHGSQKWIDEEFEELKETIEEMQAVEMLSLPSTITELNSNLPAPPPSDRGSSEPERRPRDSDTDTLPDPQLFPPPDQHPALQSTRGDNPLSATEQPEDTNSDGPYISDLSPDQDIPHPVLPNTDDKHHATEDNATANSASHNAEGNRLTNSHRLLFRSPKGRPN</sequence>
<accession>A0ABD0LUL9</accession>
<name>A0ABD0LUL9_9CAEN</name>
<organism evidence="2 3">
    <name type="scientific">Batillaria attramentaria</name>
    <dbReference type="NCBI Taxonomy" id="370345"/>
    <lineage>
        <taxon>Eukaryota</taxon>
        <taxon>Metazoa</taxon>
        <taxon>Spiralia</taxon>
        <taxon>Lophotrochozoa</taxon>
        <taxon>Mollusca</taxon>
        <taxon>Gastropoda</taxon>
        <taxon>Caenogastropoda</taxon>
        <taxon>Sorbeoconcha</taxon>
        <taxon>Cerithioidea</taxon>
        <taxon>Batillariidae</taxon>
        <taxon>Batillaria</taxon>
    </lineage>
</organism>
<gene>
    <name evidence="2" type="ORF">BaRGS_00005704</name>
</gene>
<evidence type="ECO:0000313" key="2">
    <source>
        <dbReference type="EMBL" id="KAK7503078.1"/>
    </source>
</evidence>
<dbReference type="EMBL" id="JACVVK020000022">
    <property type="protein sequence ID" value="KAK7503078.1"/>
    <property type="molecule type" value="Genomic_DNA"/>
</dbReference>
<dbReference type="AlphaFoldDB" id="A0ABD0LUL9"/>
<proteinExistence type="predicted"/>
<keyword evidence="3" id="KW-1185">Reference proteome</keyword>
<dbReference type="Proteomes" id="UP001519460">
    <property type="component" value="Unassembled WGS sequence"/>
</dbReference>
<evidence type="ECO:0000313" key="3">
    <source>
        <dbReference type="Proteomes" id="UP001519460"/>
    </source>
</evidence>
<feature type="compositionally biased region" description="Polar residues" evidence="1">
    <location>
        <begin position="219"/>
        <end position="239"/>
    </location>
</feature>
<comment type="caution">
    <text evidence="2">The sequence shown here is derived from an EMBL/GenBank/DDBJ whole genome shotgun (WGS) entry which is preliminary data.</text>
</comment>
<feature type="compositionally biased region" description="Basic and acidic residues" evidence="1">
    <location>
        <begin position="137"/>
        <end position="149"/>
    </location>
</feature>
<feature type="region of interest" description="Disordered" evidence="1">
    <location>
        <begin position="123"/>
        <end position="251"/>
    </location>
</feature>
<protein>
    <submittedName>
        <fullName evidence="2">Uncharacterized protein</fullName>
    </submittedName>
</protein>
<feature type="compositionally biased region" description="Polar residues" evidence="1">
    <location>
        <begin position="167"/>
        <end position="181"/>
    </location>
</feature>
<reference evidence="2 3" key="1">
    <citation type="journal article" date="2023" name="Sci. Data">
        <title>Genome assembly of the Korean intertidal mud-creeper Batillaria attramentaria.</title>
        <authorList>
            <person name="Patra A.K."/>
            <person name="Ho P.T."/>
            <person name="Jun S."/>
            <person name="Lee S.J."/>
            <person name="Kim Y."/>
            <person name="Won Y.J."/>
        </authorList>
    </citation>
    <scope>NUCLEOTIDE SEQUENCE [LARGE SCALE GENOMIC DNA]</scope>
    <source>
        <strain evidence="2">Wonlab-2016</strain>
    </source>
</reference>